<feature type="compositionally biased region" description="Low complexity" evidence="13">
    <location>
        <begin position="489"/>
        <end position="499"/>
    </location>
</feature>
<dbReference type="GO" id="GO:0000045">
    <property type="term" value="P:autophagosome assembly"/>
    <property type="evidence" value="ECO:0007669"/>
    <property type="project" value="TreeGrafter"/>
</dbReference>
<dbReference type="GO" id="GO:0034045">
    <property type="term" value="C:phagophore assembly site membrane"/>
    <property type="evidence" value="ECO:0007669"/>
    <property type="project" value="UniProtKB-SubCell"/>
</dbReference>
<feature type="compositionally biased region" description="Acidic residues" evidence="13">
    <location>
        <begin position="137"/>
        <end position="150"/>
    </location>
</feature>
<feature type="region of interest" description="Disordered" evidence="13">
    <location>
        <begin position="1738"/>
        <end position="1760"/>
    </location>
</feature>
<feature type="compositionally biased region" description="Polar residues" evidence="13">
    <location>
        <begin position="768"/>
        <end position="777"/>
    </location>
</feature>
<dbReference type="GO" id="GO:0061709">
    <property type="term" value="P:reticulophagy"/>
    <property type="evidence" value="ECO:0007669"/>
    <property type="project" value="TreeGrafter"/>
</dbReference>
<comment type="catalytic activity">
    <reaction evidence="10">
        <text>a 1,2-diacyl-sn-glycero-3-phospho-L-serine(in) = a 1,2-diacyl-sn-glycero-3-phospho-L-serine(out)</text>
        <dbReference type="Rhea" id="RHEA:38663"/>
        <dbReference type="ChEBI" id="CHEBI:57262"/>
    </reaction>
</comment>
<evidence type="ECO:0000256" key="13">
    <source>
        <dbReference type="SAM" id="MobiDB-lite"/>
    </source>
</evidence>
<dbReference type="EMBL" id="ML977332">
    <property type="protein sequence ID" value="KAF2112107.1"/>
    <property type="molecule type" value="Genomic_DNA"/>
</dbReference>
<feature type="compositionally biased region" description="Acidic residues" evidence="13">
    <location>
        <begin position="2070"/>
        <end position="2079"/>
    </location>
</feature>
<dbReference type="Pfam" id="PF13329">
    <property type="entry name" value="ATG2_CAD"/>
    <property type="match status" value="1"/>
</dbReference>
<feature type="compositionally biased region" description="Low complexity" evidence="13">
    <location>
        <begin position="610"/>
        <end position="625"/>
    </location>
</feature>
<feature type="region of interest" description="Disordered" evidence="13">
    <location>
        <begin position="592"/>
        <end position="671"/>
    </location>
</feature>
<feature type="region of interest" description="Disordered" evidence="13">
    <location>
        <begin position="994"/>
        <end position="1026"/>
    </location>
</feature>
<dbReference type="PANTHER" id="PTHR13190:SF1">
    <property type="entry name" value="AUTOPHAGY-RELATED 2, ISOFORM A"/>
    <property type="match status" value="1"/>
</dbReference>
<feature type="compositionally biased region" description="Polar residues" evidence="13">
    <location>
        <begin position="654"/>
        <end position="671"/>
    </location>
</feature>
<evidence type="ECO:0000256" key="8">
    <source>
        <dbReference type="ARBA" id="ARBA00023055"/>
    </source>
</evidence>
<feature type="compositionally biased region" description="Polar residues" evidence="13">
    <location>
        <begin position="318"/>
        <end position="376"/>
    </location>
</feature>
<evidence type="ECO:0000313" key="14">
    <source>
        <dbReference type="EMBL" id="KAF2112107.1"/>
    </source>
</evidence>
<protein>
    <recommendedName>
        <fullName evidence="4">Autophagy-related protein 2</fullName>
    </recommendedName>
</protein>
<dbReference type="GO" id="GO:0034727">
    <property type="term" value="P:piecemeal microautophagy of the nucleus"/>
    <property type="evidence" value="ECO:0007669"/>
    <property type="project" value="TreeGrafter"/>
</dbReference>
<feature type="region of interest" description="Disordered" evidence="13">
    <location>
        <begin position="180"/>
        <end position="205"/>
    </location>
</feature>
<evidence type="ECO:0000256" key="12">
    <source>
        <dbReference type="ARBA" id="ARBA00024631"/>
    </source>
</evidence>
<comment type="similarity">
    <text evidence="3">Belongs to the ATG2 family.</text>
</comment>
<evidence type="ECO:0000313" key="15">
    <source>
        <dbReference type="Proteomes" id="UP000799770"/>
    </source>
</evidence>
<comment type="catalytic activity">
    <reaction evidence="12">
        <text>a 1,2-diacyl-sn-glycero-3-phosphocholine(in) = a 1,2-diacyl-sn-glycero-3-phosphocholine(out)</text>
        <dbReference type="Rhea" id="RHEA:38571"/>
        <dbReference type="ChEBI" id="CHEBI:57643"/>
    </reaction>
</comment>
<dbReference type="GO" id="GO:0032266">
    <property type="term" value="F:phosphatidylinositol-3-phosphate binding"/>
    <property type="evidence" value="ECO:0007669"/>
    <property type="project" value="TreeGrafter"/>
</dbReference>
<name>A0A6A5YZT3_9PLEO</name>
<evidence type="ECO:0000256" key="2">
    <source>
        <dbReference type="ARBA" id="ARBA00004623"/>
    </source>
</evidence>
<feature type="compositionally biased region" description="Acidic residues" evidence="13">
    <location>
        <begin position="401"/>
        <end position="416"/>
    </location>
</feature>
<feature type="compositionally biased region" description="Polar residues" evidence="13">
    <location>
        <begin position="512"/>
        <end position="526"/>
    </location>
</feature>
<dbReference type="GO" id="GO:0000422">
    <property type="term" value="P:autophagy of mitochondrion"/>
    <property type="evidence" value="ECO:0007669"/>
    <property type="project" value="TreeGrafter"/>
</dbReference>
<sequence length="2182" mass="237332">MAFLAALSSSIGKKLLISALRHVDIFDTDPANFVSVAVGKRTTLEARDVGLHVKKLIALLRLKLPPEFHLCKARASLLRITFVLDFGVPQILIDIDGIQIHARLAEDAESKENKRKPPTRRQASPPALRPFASPPPPDDDASDSESDADNEYVPTVDELAKSILREEPAEEIRELEDALNTQSEHLAESVASSDDGDEGSTEGLGAPLGLPLMLRNVINTALDRLEVVANHIDIQVEDQLPAEPSSASSDTEEPFVSLNFHIARVAIDSLTSQDPRVDVASSALPAADPTSRLGKRRMRVESICARLISDADNFASMSRVSRASSPIDTRSEISTSQRSRTDAPTSQVSSKPPSTIHDSIRSLSQPAATMADSQSGALGATEPSPPVKRRSSRNLASSTLTDDEDRFADAEAASDDGLDRSIMYDSSVQSRHSLPPPEMTASSMLYDDEDAMQYALDNSLLNSRMQEAPVAGSFTDYANQWEVDGATLSRGARSSSGSGPIEPTMSDLFSPPTLQQSSRSLANAQPSVHHELAEAPAVSGEPSDITQSPRLVDDASDTFPQTPRSPSPEQEDLSESKLFTHDDAESMYMSALSGAGSTSSHHPAIPGAWDSASSSSQDTASDSSAPIPASMVAGSILGPLPEADDGCETPRPGSRQSVFGSPNEPRTPSGVTKLSYVDSGLENKVSKLFLSIDTITCWFPLGLGEAPANEGLDESFYPDSGLSFAPPNLAQDSIFQEMPGSFSNYARSASTKRRASANVPESKRPSNIKPSISNETAKATKKDPHATISVEVGTVVGHIDFSTGRIMFQLVDRLLKSLTGASSDQKSSRQDDSPHDSRMSIQLAVKHVGISWLERLMTESVADITATSRPLELSPLDAILRITLSTIHIASQSAAEEARAKLSIGKFALSSLNDDILSFHTPKARSRRSITNLPDQLESDIEIDYEQGKDRRISIVTRPVKINFDMQKLDEALSSFGGFSGVLELGSSINSNLTNSPTMSTARPKPRGVHFGDAPPPPAPTTSSGMPKIDVQFGEVNFALKGKICALQLQTTSVRVAVRANNLRMKVTEVNLSGPYVDAAQKGAPLMVEVKGTTVNFLFAPEEVDLARLISMITPSKDPYENDEDILIDTLLRQRRKGSVLRVDVANVGLRLSDLAQLHTLEALGAEVAKLSKVTRYLPDDDRPGILTLAKVQQLDASVTVNERLGDVSMACKDTSMAHVGVPALFALEVGDLSVRRGKETLISEVVHLRPLDQLPMIMARIIGDEMEPVVKAKLYNVCAEYHVTTIMAALGISDDGTVDDIALGLASSVATITGTSPKTLSRQTSESSSPSATESKPLQIDILLRGCAIGLNPRKIPSKGLFVFTDARISGHQSKKDDYSMSLELRSSSVIAIDDIARIGDDEVAPSRASAGSTFGERQLKNLQEDGFVSLGSISGARVQVDIIGEGKDKPQIIDVEFQTKLFLLESCADSTQTLIAILNGLQPPMPPSTAVQYRTVVPLTQMMESFTGDAVFAPEEADDENFMENADLVADEVPTNLEFVGSFYNPESLPSEEDLGDSMLGEDDLGALAPAPTVRQRGERGLLESFQEQYEVTAGEQDFDFDDNYFKDSDSDVEHKGTARKWDSKKNKYQLTNEFKTPDAPLKVRVRDLNIIWNLFDGYDWPRTRGVIAQAVEDVEARAEERRRRPREDDTDEDFVEADYLFNSVWIGVPVKDEKGALTRAINHDIDDLVSETGSYATSTATRSTGATARPRSATKSHRRKLKLERSKHKKISFDLRGISVDLVIYPPNTGETQNSINLRIQNFEIYDHVPSSTWRKFATSLINPSEREMNRPMINLELLTVKPVTDLAASELVIKVTVQPLRLHVDQDALDFITRFFEFKDDTVAEPGGPSDQPFIQRLEVMSVTLKLDYKPKRIDYRGLRSGHTTEFMNFLILDGSDIVLRHAIVYGITSFDKLNKTLNDVWMPDIKRNQLPGVLAGLAAVRPLVNVGSGMRDLVVVPMREYKKDGRIVRSLQKGVYAFSKNTTSEIARLGAKVAIGAQTALEGAEKFLNPQHASPRSPSALHDWDDLDPDASGEEEPRAHSNYANQPIGVKAGLLTAAKHLERDMLTAKDAIIAIPSEVWEEGTGIGMAKVVAKRAPTIILRPALGATKAVSNALMGVGNALDKDSRRKIEDKYKSY</sequence>
<dbReference type="GO" id="GO:0061723">
    <property type="term" value="P:glycophagy"/>
    <property type="evidence" value="ECO:0007669"/>
    <property type="project" value="TreeGrafter"/>
</dbReference>
<feature type="compositionally biased region" description="Polar residues" evidence="13">
    <location>
        <begin position="558"/>
        <end position="568"/>
    </location>
</feature>
<keyword evidence="7" id="KW-0072">Autophagy</keyword>
<proteinExistence type="inferred from homology"/>
<keyword evidence="8" id="KW-0445">Lipid transport</keyword>
<dbReference type="GO" id="GO:0043495">
    <property type="term" value="F:protein-membrane adaptor activity"/>
    <property type="evidence" value="ECO:0007669"/>
    <property type="project" value="TreeGrafter"/>
</dbReference>
<gene>
    <name evidence="14" type="ORF">BDV96DRAFT_550988</name>
</gene>
<feature type="region of interest" description="Disordered" evidence="13">
    <location>
        <begin position="489"/>
        <end position="575"/>
    </location>
</feature>
<evidence type="ECO:0000256" key="5">
    <source>
        <dbReference type="ARBA" id="ARBA00022448"/>
    </source>
</evidence>
<evidence type="ECO:0000256" key="6">
    <source>
        <dbReference type="ARBA" id="ARBA00022824"/>
    </source>
</evidence>
<dbReference type="GO" id="GO:0061908">
    <property type="term" value="C:phagophore"/>
    <property type="evidence" value="ECO:0007669"/>
    <property type="project" value="TreeGrafter"/>
</dbReference>
<evidence type="ECO:0000256" key="3">
    <source>
        <dbReference type="ARBA" id="ARBA00009714"/>
    </source>
</evidence>
<comment type="catalytic activity">
    <reaction evidence="11">
        <text>a 1,2-diacyl-sn-glycero-3-phosphoethanolamine(in) = a 1,2-diacyl-sn-glycero-3-phosphoethanolamine(out)</text>
        <dbReference type="Rhea" id="RHEA:38895"/>
        <dbReference type="ChEBI" id="CHEBI:64612"/>
    </reaction>
</comment>
<feature type="region of interest" description="Disordered" evidence="13">
    <location>
        <begin position="747"/>
        <end position="784"/>
    </location>
</feature>
<feature type="region of interest" description="Disordered" evidence="13">
    <location>
        <begin position="2054"/>
        <end position="2089"/>
    </location>
</feature>
<keyword evidence="15" id="KW-1185">Reference proteome</keyword>
<organism evidence="14 15">
    <name type="scientific">Lophiotrema nucula</name>
    <dbReference type="NCBI Taxonomy" id="690887"/>
    <lineage>
        <taxon>Eukaryota</taxon>
        <taxon>Fungi</taxon>
        <taxon>Dikarya</taxon>
        <taxon>Ascomycota</taxon>
        <taxon>Pezizomycotina</taxon>
        <taxon>Dothideomycetes</taxon>
        <taxon>Pleosporomycetidae</taxon>
        <taxon>Pleosporales</taxon>
        <taxon>Lophiotremataceae</taxon>
        <taxon>Lophiotrema</taxon>
    </lineage>
</organism>
<dbReference type="InterPro" id="IPR026849">
    <property type="entry name" value="ATG2"/>
</dbReference>
<evidence type="ECO:0000256" key="7">
    <source>
        <dbReference type="ARBA" id="ARBA00023006"/>
    </source>
</evidence>
<dbReference type="GO" id="GO:0005789">
    <property type="term" value="C:endoplasmic reticulum membrane"/>
    <property type="evidence" value="ECO:0007669"/>
    <property type="project" value="UniProtKB-SubCell"/>
</dbReference>
<feature type="region of interest" description="Disordered" evidence="13">
    <location>
        <begin position="318"/>
        <end position="421"/>
    </location>
</feature>
<feature type="region of interest" description="Disordered" evidence="13">
    <location>
        <begin position="107"/>
        <end position="153"/>
    </location>
</feature>
<evidence type="ECO:0000256" key="11">
    <source>
        <dbReference type="ARBA" id="ARBA00024615"/>
    </source>
</evidence>
<dbReference type="GO" id="GO:0006869">
    <property type="term" value="P:lipid transport"/>
    <property type="evidence" value="ECO:0007669"/>
    <property type="project" value="UniProtKB-KW"/>
</dbReference>
<keyword evidence="5" id="KW-0813">Transport</keyword>
<evidence type="ECO:0000256" key="4">
    <source>
        <dbReference type="ARBA" id="ARBA00018070"/>
    </source>
</evidence>
<keyword evidence="6" id="KW-0256">Endoplasmic reticulum</keyword>
<dbReference type="PANTHER" id="PTHR13190">
    <property type="entry name" value="AUTOPHAGY-RELATED 2, ISOFORM A"/>
    <property type="match status" value="1"/>
</dbReference>
<dbReference type="OrthoDB" id="18982at2759"/>
<feature type="compositionally biased region" description="Low complexity" evidence="13">
    <location>
        <begin position="1738"/>
        <end position="1754"/>
    </location>
</feature>
<evidence type="ECO:0000256" key="1">
    <source>
        <dbReference type="ARBA" id="ARBA00004406"/>
    </source>
</evidence>
<reference evidence="14" key="1">
    <citation type="journal article" date="2020" name="Stud. Mycol.">
        <title>101 Dothideomycetes genomes: a test case for predicting lifestyles and emergence of pathogens.</title>
        <authorList>
            <person name="Haridas S."/>
            <person name="Albert R."/>
            <person name="Binder M."/>
            <person name="Bloem J."/>
            <person name="Labutti K."/>
            <person name="Salamov A."/>
            <person name="Andreopoulos B."/>
            <person name="Baker S."/>
            <person name="Barry K."/>
            <person name="Bills G."/>
            <person name="Bluhm B."/>
            <person name="Cannon C."/>
            <person name="Castanera R."/>
            <person name="Culley D."/>
            <person name="Daum C."/>
            <person name="Ezra D."/>
            <person name="Gonzalez J."/>
            <person name="Henrissat B."/>
            <person name="Kuo A."/>
            <person name="Liang C."/>
            <person name="Lipzen A."/>
            <person name="Lutzoni F."/>
            <person name="Magnuson J."/>
            <person name="Mondo S."/>
            <person name="Nolan M."/>
            <person name="Ohm R."/>
            <person name="Pangilinan J."/>
            <person name="Park H.-J."/>
            <person name="Ramirez L."/>
            <person name="Alfaro M."/>
            <person name="Sun H."/>
            <person name="Tritt A."/>
            <person name="Yoshinaga Y."/>
            <person name="Zwiers L.-H."/>
            <person name="Turgeon B."/>
            <person name="Goodwin S."/>
            <person name="Spatafora J."/>
            <person name="Crous P."/>
            <person name="Grigoriev I."/>
        </authorList>
    </citation>
    <scope>NUCLEOTIDE SEQUENCE</scope>
    <source>
        <strain evidence="14">CBS 627.86</strain>
    </source>
</reference>
<evidence type="ECO:0000256" key="10">
    <source>
        <dbReference type="ARBA" id="ARBA00024479"/>
    </source>
</evidence>
<dbReference type="Proteomes" id="UP000799770">
    <property type="component" value="Unassembled WGS sequence"/>
</dbReference>
<evidence type="ECO:0000256" key="9">
    <source>
        <dbReference type="ARBA" id="ARBA00023136"/>
    </source>
</evidence>
<accession>A0A6A5YZT3</accession>
<comment type="subcellular location">
    <subcellularLocation>
        <location evidence="1">Endoplasmic reticulum membrane</location>
        <topology evidence="1">Peripheral membrane protein</topology>
    </subcellularLocation>
    <subcellularLocation>
        <location evidence="2">Preautophagosomal structure membrane</location>
        <topology evidence="2">Peripheral membrane protein</topology>
    </subcellularLocation>
</comment>
<keyword evidence="9" id="KW-0472">Membrane</keyword>